<dbReference type="Pfam" id="PF01032">
    <property type="entry name" value="FecCD"/>
    <property type="match status" value="1"/>
</dbReference>
<dbReference type="Proteomes" id="UP001620262">
    <property type="component" value="Unassembled WGS sequence"/>
</dbReference>
<dbReference type="PANTHER" id="PTHR30472">
    <property type="entry name" value="FERRIC ENTEROBACTIN TRANSPORT SYSTEM PERMEASE PROTEIN"/>
    <property type="match status" value="1"/>
</dbReference>
<feature type="transmembrane region" description="Helical" evidence="8">
    <location>
        <begin position="237"/>
        <end position="258"/>
    </location>
</feature>
<comment type="caution">
    <text evidence="9">The sequence shown here is derived from an EMBL/GenBank/DDBJ whole genome shotgun (WGS) entry which is preliminary data.</text>
</comment>
<feature type="transmembrane region" description="Helical" evidence="8">
    <location>
        <begin position="270"/>
        <end position="289"/>
    </location>
</feature>
<gene>
    <name evidence="9" type="ORF">ACI2JU_23280</name>
</gene>
<feature type="transmembrane region" description="Helical" evidence="8">
    <location>
        <begin position="137"/>
        <end position="159"/>
    </location>
</feature>
<keyword evidence="3" id="KW-0813">Transport</keyword>
<reference evidence="9 10" key="1">
    <citation type="submission" date="2024-11" db="EMBL/GenBank/DDBJ databases">
        <title>The Natural Products Discovery Center: Release of the First 8490 Sequenced Strains for Exploring Actinobacteria Biosynthetic Diversity.</title>
        <authorList>
            <person name="Kalkreuter E."/>
            <person name="Kautsar S.A."/>
            <person name="Yang D."/>
            <person name="Bader C.D."/>
            <person name="Teijaro C.N."/>
            <person name="Fluegel L."/>
            <person name="Davis C.M."/>
            <person name="Simpson J.R."/>
            <person name="Lauterbach L."/>
            <person name="Steele A.D."/>
            <person name="Gui C."/>
            <person name="Meng S."/>
            <person name="Li G."/>
            <person name="Viehrig K."/>
            <person name="Ye F."/>
            <person name="Su P."/>
            <person name="Kiefer A.F."/>
            <person name="Nichols A."/>
            <person name="Cepeda A.J."/>
            <person name="Yan W."/>
            <person name="Fan B."/>
            <person name="Jiang Y."/>
            <person name="Adhikari A."/>
            <person name="Zheng C.-J."/>
            <person name="Schuster L."/>
            <person name="Cowan T.M."/>
            <person name="Smanski M.J."/>
            <person name="Chevrette M.G."/>
            <person name="De Carvalho L.P.S."/>
            <person name="Shen B."/>
        </authorList>
    </citation>
    <scope>NUCLEOTIDE SEQUENCE [LARGE SCALE GENOMIC DNA]</scope>
    <source>
        <strain evidence="9 10">NPDC078403</strain>
    </source>
</reference>
<keyword evidence="5 8" id="KW-0812">Transmembrane</keyword>
<keyword evidence="6 8" id="KW-1133">Transmembrane helix</keyword>
<evidence type="ECO:0000256" key="7">
    <source>
        <dbReference type="ARBA" id="ARBA00023136"/>
    </source>
</evidence>
<dbReference type="PANTHER" id="PTHR30472:SF27">
    <property type="entry name" value="PETROBACTIN IMPORT SYSTEM PERMEASE PROTEIN YCLN"/>
    <property type="match status" value="1"/>
</dbReference>
<feature type="transmembrane region" description="Helical" evidence="8">
    <location>
        <begin position="53"/>
        <end position="70"/>
    </location>
</feature>
<name>A0ABW8L403_9GAMM</name>
<evidence type="ECO:0000256" key="2">
    <source>
        <dbReference type="ARBA" id="ARBA00007935"/>
    </source>
</evidence>
<feature type="transmembrane region" description="Helical" evidence="8">
    <location>
        <begin position="212"/>
        <end position="231"/>
    </location>
</feature>
<keyword evidence="4" id="KW-1003">Cell membrane</keyword>
<dbReference type="InterPro" id="IPR000522">
    <property type="entry name" value="ABC_transptr_permease_BtuC"/>
</dbReference>
<dbReference type="InterPro" id="IPR037294">
    <property type="entry name" value="ABC_BtuC-like"/>
</dbReference>
<keyword evidence="7 8" id="KW-0472">Membrane</keyword>
<evidence type="ECO:0000313" key="9">
    <source>
        <dbReference type="EMBL" id="MFK3866772.1"/>
    </source>
</evidence>
<protein>
    <submittedName>
        <fullName evidence="9">ABC transporter permease</fullName>
    </submittedName>
</protein>
<dbReference type="EMBL" id="JBJDOT010000062">
    <property type="protein sequence ID" value="MFK3866772.1"/>
    <property type="molecule type" value="Genomic_DNA"/>
</dbReference>
<evidence type="ECO:0000256" key="4">
    <source>
        <dbReference type="ARBA" id="ARBA00022475"/>
    </source>
</evidence>
<dbReference type="RefSeq" id="WP_404676626.1">
    <property type="nucleotide sequence ID" value="NZ_JBJDOT010000062.1"/>
</dbReference>
<dbReference type="SUPFAM" id="SSF81345">
    <property type="entry name" value="ABC transporter involved in vitamin B12 uptake, BtuC"/>
    <property type="match status" value="1"/>
</dbReference>
<evidence type="ECO:0000256" key="3">
    <source>
        <dbReference type="ARBA" id="ARBA00022448"/>
    </source>
</evidence>
<feature type="transmembrane region" description="Helical" evidence="8">
    <location>
        <begin position="179"/>
        <end position="200"/>
    </location>
</feature>
<accession>A0ABW8L403</accession>
<evidence type="ECO:0000256" key="5">
    <source>
        <dbReference type="ARBA" id="ARBA00022692"/>
    </source>
</evidence>
<organism evidence="9 10">
    <name type="scientific">Pseudoalteromonas rhizosphaerae</name>
    <dbReference type="NCBI Taxonomy" id="2518973"/>
    <lineage>
        <taxon>Bacteria</taxon>
        <taxon>Pseudomonadati</taxon>
        <taxon>Pseudomonadota</taxon>
        <taxon>Gammaproteobacteria</taxon>
        <taxon>Alteromonadales</taxon>
        <taxon>Pseudoalteromonadaceae</taxon>
        <taxon>Pseudoalteromonas</taxon>
    </lineage>
</organism>
<keyword evidence="10" id="KW-1185">Reference proteome</keyword>
<feature type="transmembrane region" description="Helical" evidence="8">
    <location>
        <begin position="108"/>
        <end position="128"/>
    </location>
</feature>
<evidence type="ECO:0000256" key="1">
    <source>
        <dbReference type="ARBA" id="ARBA00004651"/>
    </source>
</evidence>
<evidence type="ECO:0000313" key="10">
    <source>
        <dbReference type="Proteomes" id="UP001620262"/>
    </source>
</evidence>
<sequence>MTVKSQLLFLILITLIFAFSSLFLGVAEVPFQALINGSQDAWFTVLTSRIPRLFSLILAGAGLAVCGVILQQVVQNKFAEPATIGGLDAAKLGVLIAVIQWPEFGIQGKALSALLFCLLTSSFFVLFLRQIRIKSTILVPVLGLMYGSVLSAIANFYAYQNNLMQNMQAWLLGDFSKVIQGNYEVLYFILPIVIIAYIFAQRFSIIGMGESVATSLGLNYFAMMSIALFIVSLCVATIMVTVGSLPFVGLVIPNLVAIRYGDNIQKTLPLSALYGALFLIICDIIGRLIIYPFEIPIGLTSGGIGGLLFLLILKKVKQQ</sequence>
<evidence type="ECO:0000256" key="8">
    <source>
        <dbReference type="SAM" id="Phobius"/>
    </source>
</evidence>
<comment type="similarity">
    <text evidence="2">Belongs to the binding-protein-dependent transport system permease family. FecCD subfamily.</text>
</comment>
<evidence type="ECO:0000256" key="6">
    <source>
        <dbReference type="ARBA" id="ARBA00022989"/>
    </source>
</evidence>
<feature type="transmembrane region" description="Helical" evidence="8">
    <location>
        <begin position="82"/>
        <end position="102"/>
    </location>
</feature>
<feature type="transmembrane region" description="Helical" evidence="8">
    <location>
        <begin position="295"/>
        <end position="313"/>
    </location>
</feature>
<dbReference type="Gene3D" id="1.10.3470.10">
    <property type="entry name" value="ABC transporter involved in vitamin B12 uptake, BtuC"/>
    <property type="match status" value="1"/>
</dbReference>
<comment type="subcellular location">
    <subcellularLocation>
        <location evidence="1">Cell membrane</location>
        <topology evidence="1">Multi-pass membrane protein</topology>
    </subcellularLocation>
</comment>
<proteinExistence type="inferred from homology"/>
<dbReference type="CDD" id="cd06550">
    <property type="entry name" value="TM_ABC_iron-siderophores_like"/>
    <property type="match status" value="1"/>
</dbReference>